<keyword evidence="2" id="KW-1185">Reference proteome</keyword>
<dbReference type="EMBL" id="KN838577">
    <property type="protein sequence ID" value="KIK03751.1"/>
    <property type="molecule type" value="Genomic_DNA"/>
</dbReference>
<reference evidence="2" key="2">
    <citation type="submission" date="2015-01" db="EMBL/GenBank/DDBJ databases">
        <title>Evolutionary Origins and Diversification of the Mycorrhizal Mutualists.</title>
        <authorList>
            <consortium name="DOE Joint Genome Institute"/>
            <consortium name="Mycorrhizal Genomics Consortium"/>
            <person name="Kohler A."/>
            <person name="Kuo A."/>
            <person name="Nagy L.G."/>
            <person name="Floudas D."/>
            <person name="Copeland A."/>
            <person name="Barry K.W."/>
            <person name="Cichocki N."/>
            <person name="Veneault-Fourrey C."/>
            <person name="LaButti K."/>
            <person name="Lindquist E.A."/>
            <person name="Lipzen A."/>
            <person name="Lundell T."/>
            <person name="Morin E."/>
            <person name="Murat C."/>
            <person name="Riley R."/>
            <person name="Ohm R."/>
            <person name="Sun H."/>
            <person name="Tunlid A."/>
            <person name="Henrissat B."/>
            <person name="Grigoriev I.V."/>
            <person name="Hibbett D.S."/>
            <person name="Martin F."/>
        </authorList>
    </citation>
    <scope>NUCLEOTIDE SEQUENCE [LARGE SCALE GENOMIC DNA]</scope>
    <source>
        <strain evidence="2">LaAM-08-1</strain>
    </source>
</reference>
<protein>
    <submittedName>
        <fullName evidence="1">Uncharacterized protein</fullName>
    </submittedName>
</protein>
<accession>A0A0C9XFN0</accession>
<reference evidence="1 2" key="1">
    <citation type="submission" date="2014-04" db="EMBL/GenBank/DDBJ databases">
        <authorList>
            <consortium name="DOE Joint Genome Institute"/>
            <person name="Kuo A."/>
            <person name="Kohler A."/>
            <person name="Nagy L.G."/>
            <person name="Floudas D."/>
            <person name="Copeland A."/>
            <person name="Barry K.W."/>
            <person name="Cichocki N."/>
            <person name="Veneault-Fourrey C."/>
            <person name="LaButti K."/>
            <person name="Lindquist E.A."/>
            <person name="Lipzen A."/>
            <person name="Lundell T."/>
            <person name="Morin E."/>
            <person name="Murat C."/>
            <person name="Sun H."/>
            <person name="Tunlid A."/>
            <person name="Henrissat B."/>
            <person name="Grigoriev I.V."/>
            <person name="Hibbett D.S."/>
            <person name="Martin F."/>
            <person name="Nordberg H.P."/>
            <person name="Cantor M.N."/>
            <person name="Hua S.X."/>
        </authorList>
    </citation>
    <scope>NUCLEOTIDE SEQUENCE [LARGE SCALE GENOMIC DNA]</scope>
    <source>
        <strain evidence="1 2">LaAM-08-1</strain>
    </source>
</reference>
<organism evidence="1 2">
    <name type="scientific">Laccaria amethystina LaAM-08-1</name>
    <dbReference type="NCBI Taxonomy" id="1095629"/>
    <lineage>
        <taxon>Eukaryota</taxon>
        <taxon>Fungi</taxon>
        <taxon>Dikarya</taxon>
        <taxon>Basidiomycota</taxon>
        <taxon>Agaricomycotina</taxon>
        <taxon>Agaricomycetes</taxon>
        <taxon>Agaricomycetidae</taxon>
        <taxon>Agaricales</taxon>
        <taxon>Agaricineae</taxon>
        <taxon>Hydnangiaceae</taxon>
        <taxon>Laccaria</taxon>
    </lineage>
</organism>
<sequence>MGIRKPGKAPCAQKFTARSHCTAPNRLQRSYRSEVAMPEGFMPNGFFGLGRCQRRKLPVIRFRH</sequence>
<dbReference type="HOGENOM" id="CLU_2868016_0_0_1"/>
<gene>
    <name evidence="1" type="ORF">K443DRAFT_676580</name>
</gene>
<dbReference type="AlphaFoldDB" id="A0A0C9XFN0"/>
<name>A0A0C9XFN0_9AGAR</name>
<dbReference type="Proteomes" id="UP000054477">
    <property type="component" value="Unassembled WGS sequence"/>
</dbReference>
<proteinExistence type="predicted"/>
<evidence type="ECO:0000313" key="2">
    <source>
        <dbReference type="Proteomes" id="UP000054477"/>
    </source>
</evidence>
<evidence type="ECO:0000313" key="1">
    <source>
        <dbReference type="EMBL" id="KIK03751.1"/>
    </source>
</evidence>